<evidence type="ECO:0000313" key="4">
    <source>
        <dbReference type="EMBL" id="CAD8201672.1"/>
    </source>
</evidence>
<dbReference type="AlphaFoldDB" id="A0A8S1XMI5"/>
<keyword evidence="5" id="KW-1185">Reference proteome</keyword>
<dbReference type="GO" id="GO:0008270">
    <property type="term" value="F:zinc ion binding"/>
    <property type="evidence" value="ECO:0007669"/>
    <property type="project" value="UniProtKB-KW"/>
</dbReference>
<feature type="domain" description="CHY-type" evidence="3">
    <location>
        <begin position="483"/>
        <end position="554"/>
    </location>
</feature>
<proteinExistence type="predicted"/>
<evidence type="ECO:0000256" key="1">
    <source>
        <dbReference type="PROSITE-ProRule" id="PRU00601"/>
    </source>
</evidence>
<gene>
    <name evidence="4" type="ORF">PPENT_87.1.T1280132</name>
</gene>
<keyword evidence="1" id="KW-0863">Zinc-finger</keyword>
<evidence type="ECO:0000256" key="2">
    <source>
        <dbReference type="SAM" id="MobiDB-lite"/>
    </source>
</evidence>
<protein>
    <recommendedName>
        <fullName evidence="3">CHY-type domain-containing protein</fullName>
    </recommendedName>
</protein>
<accession>A0A8S1XMI5</accession>
<name>A0A8S1XMI5_9CILI</name>
<reference evidence="4" key="1">
    <citation type="submission" date="2021-01" db="EMBL/GenBank/DDBJ databases">
        <authorList>
            <consortium name="Genoscope - CEA"/>
            <person name="William W."/>
        </authorList>
    </citation>
    <scope>NUCLEOTIDE SEQUENCE</scope>
</reference>
<feature type="compositionally biased region" description="Low complexity" evidence="2">
    <location>
        <begin position="454"/>
        <end position="466"/>
    </location>
</feature>
<sequence length="569" mass="66296">MSDIKITPRQHGRSKTKTIDNIQVQQKKAGITNDRLVVNKLGLKFDPVCWKKTHEKGRIQYVCIEKDCKADRRLACAHCIIEEHDQHVSNKITVEQYCEAFEYNYKQYVLQVAKMEENYKKCKMIDVIEQIDQDINTIFEILKYQLKTLRDKYIKDMQTYSETTNATLIQNFNDERQILLKMKEYANKNLYEMTPAEMDHSLLLIGSTHIEQIINKLTNFEEQGAKITSTMKAQWKWIYEELEEKLREVVSQVGQYNLNVLQLNETTGKRTPIDSVNILLQDQKYQDMTAQYTSTTNKSESIHISTFQRTNYSQQPLLKLQPIQLFQQFQSVDKQSNKPNTSKFADSISENSKQLDSPKEHTKSIRQVAGSSDVTSPLKRELNQKQTTSKQNSLRNLMLKNHNQQLKDTNNQIIINNNCNQKQQTQIRQISPNGMNYYYQSDGKKLDGKRGNHLQSQSSSSLNQQSLDKRLSAQKFQSYHFTCNNNNMKCIHNDIIRAYPIFACCNQAYPCYECHDQVSNHKAHITIPSQRYCSMCKEIFTVNLLSTVDVKCYHKGLIDQEQSQNNPHS</sequence>
<feature type="compositionally biased region" description="Polar residues" evidence="2">
    <location>
        <begin position="384"/>
        <end position="393"/>
    </location>
</feature>
<dbReference type="PROSITE" id="PS51266">
    <property type="entry name" value="ZF_CHY"/>
    <property type="match status" value="1"/>
</dbReference>
<dbReference type="OrthoDB" id="295115at2759"/>
<evidence type="ECO:0000313" key="5">
    <source>
        <dbReference type="Proteomes" id="UP000689195"/>
    </source>
</evidence>
<dbReference type="InterPro" id="IPR008913">
    <property type="entry name" value="Znf_CHY"/>
</dbReference>
<keyword evidence="1" id="KW-0862">Zinc</keyword>
<feature type="compositionally biased region" description="Polar residues" evidence="2">
    <location>
        <begin position="332"/>
        <end position="355"/>
    </location>
</feature>
<comment type="caution">
    <text evidence="4">The sequence shown here is derived from an EMBL/GenBank/DDBJ whole genome shotgun (WGS) entry which is preliminary data.</text>
</comment>
<dbReference type="EMBL" id="CAJJDO010000128">
    <property type="protein sequence ID" value="CAD8201672.1"/>
    <property type="molecule type" value="Genomic_DNA"/>
</dbReference>
<evidence type="ECO:0000259" key="3">
    <source>
        <dbReference type="PROSITE" id="PS51266"/>
    </source>
</evidence>
<organism evidence="4 5">
    <name type="scientific">Paramecium pentaurelia</name>
    <dbReference type="NCBI Taxonomy" id="43138"/>
    <lineage>
        <taxon>Eukaryota</taxon>
        <taxon>Sar</taxon>
        <taxon>Alveolata</taxon>
        <taxon>Ciliophora</taxon>
        <taxon>Intramacronucleata</taxon>
        <taxon>Oligohymenophorea</taxon>
        <taxon>Peniculida</taxon>
        <taxon>Parameciidae</taxon>
        <taxon>Paramecium</taxon>
    </lineage>
</organism>
<feature type="region of interest" description="Disordered" evidence="2">
    <location>
        <begin position="332"/>
        <end position="393"/>
    </location>
</feature>
<keyword evidence="1" id="KW-0479">Metal-binding</keyword>
<feature type="region of interest" description="Disordered" evidence="2">
    <location>
        <begin position="442"/>
        <end position="467"/>
    </location>
</feature>
<dbReference type="Proteomes" id="UP000689195">
    <property type="component" value="Unassembled WGS sequence"/>
</dbReference>